<evidence type="ECO:0000256" key="4">
    <source>
        <dbReference type="ARBA" id="ARBA00023235"/>
    </source>
</evidence>
<evidence type="ECO:0000256" key="6">
    <source>
        <dbReference type="ARBA" id="ARBA00037383"/>
    </source>
</evidence>
<dbReference type="Proteomes" id="UP000613768">
    <property type="component" value="Unassembled WGS sequence"/>
</dbReference>
<dbReference type="FunFam" id="3.30.70.580:FF:000009">
    <property type="entry name" value="Pseudouridine synthase"/>
    <property type="match status" value="1"/>
</dbReference>
<dbReference type="InterPro" id="IPR020103">
    <property type="entry name" value="PsdUridine_synth_cat_dom_sf"/>
</dbReference>
<dbReference type="GO" id="GO:0160139">
    <property type="term" value="F:23S rRNA pseudouridine(2605) synthase activity"/>
    <property type="evidence" value="ECO:0007669"/>
    <property type="project" value="UniProtKB-EC"/>
</dbReference>
<feature type="compositionally biased region" description="Gly residues" evidence="9">
    <location>
        <begin position="429"/>
        <end position="457"/>
    </location>
</feature>
<evidence type="ECO:0000313" key="12">
    <source>
        <dbReference type="Proteomes" id="UP000613768"/>
    </source>
</evidence>
<evidence type="ECO:0000256" key="8">
    <source>
        <dbReference type="RuleBase" id="RU003887"/>
    </source>
</evidence>
<proteinExistence type="inferred from homology"/>
<evidence type="ECO:0000256" key="1">
    <source>
        <dbReference type="ARBA" id="ARBA00008348"/>
    </source>
</evidence>
<protein>
    <recommendedName>
        <fullName evidence="8">Pseudouridine synthase</fullName>
        <ecNumber evidence="8">5.4.99.-</ecNumber>
    </recommendedName>
</protein>
<feature type="region of interest" description="Disordered" evidence="9">
    <location>
        <begin position="277"/>
        <end position="463"/>
    </location>
</feature>
<dbReference type="Pfam" id="PF00849">
    <property type="entry name" value="PseudoU_synth_2"/>
    <property type="match status" value="1"/>
</dbReference>
<comment type="function">
    <text evidence="6">Responsible for synthesis of pseudouridine from uracil-2605 in 23S ribosomal RNA.</text>
</comment>
<comment type="catalytic activity">
    <reaction evidence="5">
        <text>uridine(2605) in 23S rRNA = pseudouridine(2605) in 23S rRNA</text>
        <dbReference type="Rhea" id="RHEA:42520"/>
        <dbReference type="Rhea" id="RHEA-COMP:10095"/>
        <dbReference type="Rhea" id="RHEA-COMP:10096"/>
        <dbReference type="ChEBI" id="CHEBI:65314"/>
        <dbReference type="ChEBI" id="CHEBI:65315"/>
        <dbReference type="EC" id="5.4.99.22"/>
    </reaction>
</comment>
<comment type="caution">
    <text evidence="11">The sequence shown here is derived from an EMBL/GenBank/DDBJ whole genome shotgun (WGS) entry which is preliminary data.</text>
</comment>
<feature type="compositionally biased region" description="Basic and acidic residues" evidence="9">
    <location>
        <begin position="301"/>
        <end position="322"/>
    </location>
</feature>
<dbReference type="Pfam" id="PF01479">
    <property type="entry name" value="S4"/>
    <property type="match status" value="1"/>
</dbReference>
<evidence type="ECO:0000256" key="7">
    <source>
        <dbReference type="PROSITE-ProRule" id="PRU00182"/>
    </source>
</evidence>
<keyword evidence="3 7" id="KW-0694">RNA-binding</keyword>
<dbReference type="AlphaFoldDB" id="A0AAW3ZIS5"/>
<dbReference type="PANTHER" id="PTHR47683">
    <property type="entry name" value="PSEUDOURIDINE SYNTHASE FAMILY PROTEIN-RELATED"/>
    <property type="match status" value="1"/>
</dbReference>
<feature type="compositionally biased region" description="Basic and acidic residues" evidence="9">
    <location>
        <begin position="280"/>
        <end position="292"/>
    </location>
</feature>
<dbReference type="EMBL" id="JACYTR010000008">
    <property type="protein sequence ID" value="MBD8525335.1"/>
    <property type="molecule type" value="Genomic_DNA"/>
</dbReference>
<evidence type="ECO:0000256" key="9">
    <source>
        <dbReference type="SAM" id="MobiDB-lite"/>
    </source>
</evidence>
<keyword evidence="12" id="KW-1185">Reference proteome</keyword>
<dbReference type="InterPro" id="IPR036986">
    <property type="entry name" value="S4_RNA-bd_sf"/>
</dbReference>
<feature type="compositionally biased region" description="Gly residues" evidence="9">
    <location>
        <begin position="357"/>
        <end position="370"/>
    </location>
</feature>
<dbReference type="PANTHER" id="PTHR47683:SF3">
    <property type="entry name" value="RIBOSOMAL LARGE SUBUNIT PSEUDOURIDINE SYNTHASE B"/>
    <property type="match status" value="1"/>
</dbReference>
<feature type="domain" description="RNA-binding S4" evidence="10">
    <location>
        <begin position="21"/>
        <end position="79"/>
    </location>
</feature>
<evidence type="ECO:0000313" key="11">
    <source>
        <dbReference type="EMBL" id="MBD8525335.1"/>
    </source>
</evidence>
<gene>
    <name evidence="11" type="ORF">IFO71_06225</name>
</gene>
<dbReference type="Gene3D" id="3.30.2350.10">
    <property type="entry name" value="Pseudouridine synthase"/>
    <property type="match status" value="1"/>
</dbReference>
<dbReference type="SUPFAM" id="SSF55120">
    <property type="entry name" value="Pseudouridine synthase"/>
    <property type="match status" value="1"/>
</dbReference>
<dbReference type="SMART" id="SM00363">
    <property type="entry name" value="S4"/>
    <property type="match status" value="1"/>
</dbReference>
<dbReference type="InterPro" id="IPR000748">
    <property type="entry name" value="PsdUridine_synth_RsuA/RluB/E/F"/>
</dbReference>
<evidence type="ECO:0000259" key="10">
    <source>
        <dbReference type="SMART" id="SM00363"/>
    </source>
</evidence>
<keyword evidence="4 8" id="KW-0413">Isomerase</keyword>
<dbReference type="CDD" id="cd00165">
    <property type="entry name" value="S4"/>
    <property type="match status" value="1"/>
</dbReference>
<dbReference type="FunFam" id="3.10.290.10:FF:000003">
    <property type="entry name" value="Pseudouridine synthase"/>
    <property type="match status" value="1"/>
</dbReference>
<comment type="similarity">
    <text evidence="1 8">Belongs to the pseudouridine synthase RsuA family.</text>
</comment>
<dbReference type="PROSITE" id="PS01149">
    <property type="entry name" value="PSI_RSU"/>
    <property type="match status" value="1"/>
</dbReference>
<evidence type="ECO:0000256" key="5">
    <source>
        <dbReference type="ARBA" id="ARBA00036944"/>
    </source>
</evidence>
<dbReference type="SUPFAM" id="SSF55174">
    <property type="entry name" value="Alpha-L RNA-binding motif"/>
    <property type="match status" value="1"/>
</dbReference>
<dbReference type="InterPro" id="IPR050343">
    <property type="entry name" value="RsuA_PseudoU_synthase"/>
</dbReference>
<sequence>MSDSPRQKLSLKRDLGPKVEERLHKVLAQAGLGSRRSLEERISQGQVKVNGEVATLGSSVKNGDRIELDGRAFIASAQAEPSRVIIYHKPEGELTTREDPEGRPTVFDNLPTIKGARWVAVGRLDINTTGLLILTSDGELANALMHPSSEIQRTYVCRIHGEVADDTVRTLQRGVELEDGPARFDDIERIGSSDSHAWFRVGLHEGRNREVRRMWEAVGFQVSRLKRVSYGSVELPRALRRGHYEELSPERAASLRQEVGLGPVTPTLSLQQVIGQRRAKANEYRPAPREQRAWTQGGYADEGREFRAFDSLMDRRRDESGKGPKRGKRPARAAGPGGKGPGRPRQDGLTAPAGKPAGRGGPRGGAGGRRGAAPGFENPQEFRSWYVPEGVETTSPSSRPSKPGGNRGNRPPRPGAGVAGQQRDRGPRSAGGGNRGGGSGNRSGGGPSHGGPGGRGRGGSRGR</sequence>
<dbReference type="NCBIfam" id="NF007976">
    <property type="entry name" value="PRK10700.1"/>
    <property type="match status" value="1"/>
</dbReference>
<dbReference type="EC" id="5.4.99.-" evidence="8"/>
<keyword evidence="2" id="KW-0698">rRNA processing</keyword>
<dbReference type="RefSeq" id="WP_192028678.1">
    <property type="nucleotide sequence ID" value="NZ_JACYTR010000008.1"/>
</dbReference>
<dbReference type="InterPro" id="IPR018496">
    <property type="entry name" value="PsdUridine_synth_RsuA/RluB_CS"/>
</dbReference>
<dbReference type="Gene3D" id="3.10.290.10">
    <property type="entry name" value="RNA-binding S4 domain"/>
    <property type="match status" value="1"/>
</dbReference>
<dbReference type="InterPro" id="IPR006145">
    <property type="entry name" value="PsdUridine_synth_RsuA/RluA"/>
</dbReference>
<organism evidence="11 12">
    <name type="scientific">Pseudomarimonas arenosa</name>
    <dbReference type="NCBI Taxonomy" id="2774145"/>
    <lineage>
        <taxon>Bacteria</taxon>
        <taxon>Pseudomonadati</taxon>
        <taxon>Pseudomonadota</taxon>
        <taxon>Gammaproteobacteria</taxon>
        <taxon>Lysobacterales</taxon>
        <taxon>Lysobacteraceae</taxon>
        <taxon>Pseudomarimonas</taxon>
    </lineage>
</organism>
<evidence type="ECO:0000256" key="2">
    <source>
        <dbReference type="ARBA" id="ARBA00022552"/>
    </source>
</evidence>
<dbReference type="GO" id="GO:0003723">
    <property type="term" value="F:RNA binding"/>
    <property type="evidence" value="ECO:0007669"/>
    <property type="project" value="UniProtKB-KW"/>
</dbReference>
<reference evidence="11 12" key="1">
    <citation type="submission" date="2020-09" db="EMBL/GenBank/DDBJ databases">
        <title>Pseudoxanthomonas sp. CAU 1598 isolated from sand of Yaerae Beach.</title>
        <authorList>
            <person name="Kim W."/>
        </authorList>
    </citation>
    <scope>NUCLEOTIDE SEQUENCE [LARGE SCALE GENOMIC DNA]</scope>
    <source>
        <strain evidence="11 12">CAU 1598</strain>
    </source>
</reference>
<dbReference type="PROSITE" id="PS50889">
    <property type="entry name" value="S4"/>
    <property type="match status" value="1"/>
</dbReference>
<dbReference type="GO" id="GO:0000455">
    <property type="term" value="P:enzyme-directed rRNA pseudouridine synthesis"/>
    <property type="evidence" value="ECO:0007669"/>
    <property type="project" value="UniProtKB-ARBA"/>
</dbReference>
<dbReference type="InterPro" id="IPR002942">
    <property type="entry name" value="S4_RNA-bd"/>
</dbReference>
<name>A0AAW3ZIS5_9GAMM</name>
<dbReference type="CDD" id="cd02556">
    <property type="entry name" value="PseudoU_synth_RluB"/>
    <property type="match status" value="1"/>
</dbReference>
<evidence type="ECO:0000256" key="3">
    <source>
        <dbReference type="ARBA" id="ARBA00022884"/>
    </source>
</evidence>
<accession>A0AAW3ZIS5</accession>
<dbReference type="NCBIfam" id="TIGR00093">
    <property type="entry name" value="pseudouridine synthase"/>
    <property type="match status" value="1"/>
</dbReference>